<evidence type="ECO:0000313" key="4">
    <source>
        <dbReference type="Proteomes" id="UP000321798"/>
    </source>
</evidence>
<protein>
    <submittedName>
        <fullName evidence="3">Uncharacterized protein</fullName>
    </submittedName>
</protein>
<proteinExistence type="predicted"/>
<keyword evidence="2" id="KW-0732">Signal</keyword>
<reference evidence="3 4" key="1">
    <citation type="submission" date="2019-07" db="EMBL/GenBank/DDBJ databases">
        <title>Whole genome shotgun sequence of Cellulomonas soli NBRC 109434.</title>
        <authorList>
            <person name="Hosoyama A."/>
            <person name="Uohara A."/>
            <person name="Ohji S."/>
            <person name="Ichikawa N."/>
        </authorList>
    </citation>
    <scope>NUCLEOTIDE SEQUENCE [LARGE SCALE GENOMIC DNA]</scope>
    <source>
        <strain evidence="3 4">NBRC 109434</strain>
    </source>
</reference>
<evidence type="ECO:0000256" key="1">
    <source>
        <dbReference type="SAM" id="MobiDB-lite"/>
    </source>
</evidence>
<evidence type="ECO:0000313" key="3">
    <source>
        <dbReference type="EMBL" id="GEP68680.1"/>
    </source>
</evidence>
<comment type="caution">
    <text evidence="3">The sequence shown here is derived from an EMBL/GenBank/DDBJ whole genome shotgun (WGS) entry which is preliminary data.</text>
</comment>
<dbReference type="OrthoDB" id="4828499at2"/>
<organism evidence="3 4">
    <name type="scientific">Cellulomonas soli</name>
    <dbReference type="NCBI Taxonomy" id="931535"/>
    <lineage>
        <taxon>Bacteria</taxon>
        <taxon>Bacillati</taxon>
        <taxon>Actinomycetota</taxon>
        <taxon>Actinomycetes</taxon>
        <taxon>Micrococcales</taxon>
        <taxon>Cellulomonadaceae</taxon>
        <taxon>Cellulomonas</taxon>
    </lineage>
</organism>
<evidence type="ECO:0000256" key="2">
    <source>
        <dbReference type="SAM" id="SignalP"/>
    </source>
</evidence>
<feature type="region of interest" description="Disordered" evidence="1">
    <location>
        <begin position="180"/>
        <end position="200"/>
    </location>
</feature>
<name>A0A512PBT6_9CELL</name>
<gene>
    <name evidence="3" type="ORF">CSO01_13950</name>
</gene>
<keyword evidence="4" id="KW-1185">Reference proteome</keyword>
<dbReference type="Proteomes" id="UP000321798">
    <property type="component" value="Unassembled WGS sequence"/>
</dbReference>
<dbReference type="RefSeq" id="WP_146952438.1">
    <property type="nucleotide sequence ID" value="NZ_BAABBJ010000003.1"/>
</dbReference>
<dbReference type="EMBL" id="BKAL01000004">
    <property type="protein sequence ID" value="GEP68680.1"/>
    <property type="molecule type" value="Genomic_DNA"/>
</dbReference>
<accession>A0A512PBT6</accession>
<feature type="chain" id="PRO_5021923567" evidence="2">
    <location>
        <begin position="37"/>
        <end position="200"/>
    </location>
</feature>
<feature type="signal peptide" evidence="2">
    <location>
        <begin position="1"/>
        <end position="36"/>
    </location>
</feature>
<dbReference type="AlphaFoldDB" id="A0A512PBT6"/>
<sequence length="200" mass="21034">MSTNAQGWPTRLRRAGVAVVLVVGAGAAIATTPAVAECPDPPPDGVVSDFYGQQDSDWDMVRGTSPSEFAVSGYDIVQGQVSAPSCLTADDAGVPVAVDFMLGYDQLGPIPEETLRTLTVEDGLGRSWSPREVTTRERFPATSEGGEQSRSYARVQFQLPIDLVAPVSLHLGALGDATLSELSLDEARPTPDATSPETTS</sequence>